<dbReference type="Gene3D" id="2.60.40.1080">
    <property type="match status" value="1"/>
</dbReference>
<feature type="transmembrane region" description="Helical" evidence="2">
    <location>
        <begin position="21"/>
        <end position="42"/>
    </location>
</feature>
<dbReference type="SUPFAM" id="SSF48726">
    <property type="entry name" value="Immunoglobulin"/>
    <property type="match status" value="1"/>
</dbReference>
<name>A0ABT7UNF4_9FIRM</name>
<comment type="caution">
    <text evidence="5">The sequence shown here is derived from an EMBL/GenBank/DDBJ whole genome shotgun (WGS) entry which is preliminary data.</text>
</comment>
<proteinExistence type="predicted"/>
<keyword evidence="2" id="KW-0812">Transmembrane</keyword>
<sequence>MAKKRRNSSNLSLTPKQKQAALVLAICALVLIVTIVAVVIIVNTSHKSKDSSSGSTSSSQAVLDSGFDATAYGDTVLAETDDAGQPYIDETIFVGDSNTYRYYQNGLLSLDQVMAVEGLGIQQLTTDKSIYFKNDSTAYSIPEALAKMKPRRIIVMMGTNNADGSMSADSFASSYESALNEIVTAYPYCDVIVAAVPPISQDHSSYPNMSQETINEFNLALVKMCQKNGYKFLNISELLMDESGYGQDRYYQQGDIHLKKDALNGILDYARTHAWTDTEDRRPDTDNIPTRVRNGGTSGSSQATATPDPNETFTAQYNVDKNVGGTLTSGDISGKTTLKFEDLTKNDSVTVKAVAADGYEFVKWSDGNTSPTRTDKNFKQNVNVTAMFSAKLSISFQEGSSATIKEGESYTLHINAVGGDVTDDNVQWTVNGEKVKTGYSYGKSSWAAGTYDITASINVNGKLSSASFKLVVEAAPTPTPTAAPTPAPTAAPTPAPTPAPTAEPTPKPTAAPTPAPTAAPTPDPTAEPTPDPTEQPTSSSEATAANEG</sequence>
<dbReference type="Pfam" id="PF13472">
    <property type="entry name" value="Lipase_GDSL_2"/>
    <property type="match status" value="1"/>
</dbReference>
<keyword evidence="2" id="KW-1133">Transmembrane helix</keyword>
<evidence type="ECO:0000259" key="4">
    <source>
        <dbReference type="Pfam" id="PF18998"/>
    </source>
</evidence>
<feature type="compositionally biased region" description="Polar residues" evidence="1">
    <location>
        <begin position="534"/>
        <end position="548"/>
    </location>
</feature>
<feature type="compositionally biased region" description="Polar residues" evidence="1">
    <location>
        <begin position="299"/>
        <end position="312"/>
    </location>
</feature>
<accession>A0ABT7UNF4</accession>
<feature type="domain" description="Bacterial repeat" evidence="4">
    <location>
        <begin position="332"/>
        <end position="391"/>
    </location>
</feature>
<dbReference type="Pfam" id="PF18998">
    <property type="entry name" value="Flg_new_2"/>
    <property type="match status" value="1"/>
</dbReference>
<dbReference type="EMBL" id="JAUDCL010000004">
    <property type="protein sequence ID" value="MDM8200430.1"/>
    <property type="molecule type" value="Genomic_DNA"/>
</dbReference>
<gene>
    <name evidence="5" type="ORF">QUW08_03845</name>
</gene>
<dbReference type="Gene3D" id="3.40.50.1110">
    <property type="entry name" value="SGNH hydrolase"/>
    <property type="match status" value="1"/>
</dbReference>
<keyword evidence="6" id="KW-1185">Reference proteome</keyword>
<feature type="region of interest" description="Disordered" evidence="1">
    <location>
        <begin position="478"/>
        <end position="548"/>
    </location>
</feature>
<evidence type="ECO:0000313" key="6">
    <source>
        <dbReference type="Proteomes" id="UP001529380"/>
    </source>
</evidence>
<dbReference type="InterPro" id="IPR036179">
    <property type="entry name" value="Ig-like_dom_sf"/>
</dbReference>
<reference evidence="5 6" key="3">
    <citation type="submission" date="2023-06" db="EMBL/GenBank/DDBJ databases">
        <authorList>
            <person name="Zeman M."/>
            <person name="Kubasova T."/>
            <person name="Jahodarova E."/>
            <person name="Nykrynova M."/>
            <person name="Rychlik I."/>
        </authorList>
    </citation>
    <scope>NUCLEOTIDE SEQUENCE [LARGE SCALE GENOMIC DNA]</scope>
    <source>
        <strain evidence="5 6">ET340</strain>
    </source>
</reference>
<dbReference type="InterPro" id="IPR036514">
    <property type="entry name" value="SGNH_hydro_sf"/>
</dbReference>
<dbReference type="InterPro" id="IPR013830">
    <property type="entry name" value="SGNH_hydro"/>
</dbReference>
<keyword evidence="2" id="KW-0472">Membrane</keyword>
<evidence type="ECO:0000256" key="2">
    <source>
        <dbReference type="SAM" id="Phobius"/>
    </source>
</evidence>
<dbReference type="InterPro" id="IPR044060">
    <property type="entry name" value="Bacterial_rp_domain"/>
</dbReference>
<feature type="domain" description="SGNH hydrolase-type esterase" evidence="3">
    <location>
        <begin position="93"/>
        <end position="259"/>
    </location>
</feature>
<evidence type="ECO:0000259" key="3">
    <source>
        <dbReference type="Pfam" id="PF13472"/>
    </source>
</evidence>
<organism evidence="5 6">
    <name type="scientific">Allofournierella massiliensis</name>
    <dbReference type="NCBI Taxonomy" id="1650663"/>
    <lineage>
        <taxon>Bacteria</taxon>
        <taxon>Bacillati</taxon>
        <taxon>Bacillota</taxon>
        <taxon>Clostridia</taxon>
        <taxon>Eubacteriales</taxon>
        <taxon>Oscillospiraceae</taxon>
        <taxon>Allofournierella</taxon>
    </lineage>
</organism>
<dbReference type="SUPFAM" id="SSF52266">
    <property type="entry name" value="SGNH hydrolase"/>
    <property type="match status" value="1"/>
</dbReference>
<reference evidence="6" key="1">
    <citation type="submission" date="2023-06" db="EMBL/GenBank/DDBJ databases">
        <title>Identification and characterization of horizontal gene transfer across gut microbiota members of farm animals based on homology search.</title>
        <authorList>
            <person name="Zeman M."/>
            <person name="Kubasova T."/>
            <person name="Jahodarova E."/>
            <person name="Nykrynova M."/>
            <person name="Rychlik I."/>
        </authorList>
    </citation>
    <scope>NUCLEOTIDE SEQUENCE [LARGE SCALE GENOMIC DNA]</scope>
    <source>
        <strain evidence="6">ET340</strain>
    </source>
</reference>
<protein>
    <submittedName>
        <fullName evidence="5">SGNH/GDSL hydrolase family protein</fullName>
    </submittedName>
</protein>
<evidence type="ECO:0000256" key="1">
    <source>
        <dbReference type="SAM" id="MobiDB-lite"/>
    </source>
</evidence>
<feature type="region of interest" description="Disordered" evidence="1">
    <location>
        <begin position="278"/>
        <end position="312"/>
    </location>
</feature>
<dbReference type="Proteomes" id="UP001529380">
    <property type="component" value="Unassembled WGS sequence"/>
</dbReference>
<dbReference type="RefSeq" id="WP_289599245.1">
    <property type="nucleotide sequence ID" value="NZ_JAUDCL010000004.1"/>
</dbReference>
<evidence type="ECO:0000313" key="5">
    <source>
        <dbReference type="EMBL" id="MDM8200430.1"/>
    </source>
</evidence>
<feature type="compositionally biased region" description="Pro residues" evidence="1">
    <location>
        <begin position="478"/>
        <end position="533"/>
    </location>
</feature>
<reference evidence="5 6" key="2">
    <citation type="submission" date="2023-06" db="EMBL/GenBank/DDBJ databases">
        <title>Identification and characterization of horizontal gene transfer across gut microbiota members of farm animals based on homology search.</title>
        <authorList>
            <person name="Schwarzerova J."/>
            <person name="Nykrynova M."/>
            <person name="Jureckova K."/>
            <person name="Cejkova D."/>
            <person name="Rychlik I."/>
        </authorList>
    </citation>
    <scope>NUCLEOTIDE SEQUENCE [LARGE SCALE GENOMIC DNA]</scope>
    <source>
        <strain evidence="5 6">ET340</strain>
    </source>
</reference>
<dbReference type="GO" id="GO:0016787">
    <property type="term" value="F:hydrolase activity"/>
    <property type="evidence" value="ECO:0007669"/>
    <property type="project" value="UniProtKB-KW"/>
</dbReference>
<keyword evidence="5" id="KW-0378">Hydrolase</keyword>